<dbReference type="Pfam" id="PF01494">
    <property type="entry name" value="FAD_binding_3"/>
    <property type="match status" value="1"/>
</dbReference>
<evidence type="ECO:0000259" key="5">
    <source>
        <dbReference type="Pfam" id="PF01266"/>
    </source>
</evidence>
<evidence type="ECO:0000313" key="8">
    <source>
        <dbReference type="Proteomes" id="UP000271683"/>
    </source>
</evidence>
<comment type="caution">
    <text evidence="7">The sequence shown here is derived from an EMBL/GenBank/DDBJ whole genome shotgun (WGS) entry which is preliminary data.</text>
</comment>
<dbReference type="Proteomes" id="UP000271683">
    <property type="component" value="Unassembled WGS sequence"/>
</dbReference>
<accession>A0A3N1GJG3</accession>
<name>A0A3N1GJG3_9ACTN</name>
<keyword evidence="1" id="KW-0285">Flavoprotein</keyword>
<dbReference type="Gene3D" id="3.50.50.60">
    <property type="entry name" value="FAD/NAD(P)-binding domain"/>
    <property type="match status" value="1"/>
</dbReference>
<protein>
    <submittedName>
        <fullName evidence="7">2-polyprenyl-6-methoxyphenol hydroxylase-like FAD-dependent oxidoreductase</fullName>
    </submittedName>
</protein>
<dbReference type="GO" id="GO:0071949">
    <property type="term" value="F:FAD binding"/>
    <property type="evidence" value="ECO:0007669"/>
    <property type="project" value="InterPro"/>
</dbReference>
<evidence type="ECO:0000256" key="1">
    <source>
        <dbReference type="ARBA" id="ARBA00022630"/>
    </source>
</evidence>
<reference evidence="7 8" key="1">
    <citation type="submission" date="2018-11" db="EMBL/GenBank/DDBJ databases">
        <title>Sequencing the genomes of 1000 actinobacteria strains.</title>
        <authorList>
            <person name="Klenk H.-P."/>
        </authorList>
    </citation>
    <scope>NUCLEOTIDE SEQUENCE [LARGE SCALE GENOMIC DNA]</scope>
    <source>
        <strain evidence="7 8">DSM 43634</strain>
    </source>
</reference>
<keyword evidence="2" id="KW-0274">FAD</keyword>
<evidence type="ECO:0000256" key="3">
    <source>
        <dbReference type="ARBA" id="ARBA00023002"/>
    </source>
</evidence>
<dbReference type="PANTHER" id="PTHR47178:SF5">
    <property type="entry name" value="FAD-BINDING DOMAIN-CONTAINING PROTEIN"/>
    <property type="match status" value="1"/>
</dbReference>
<dbReference type="GO" id="GO:0004497">
    <property type="term" value="F:monooxygenase activity"/>
    <property type="evidence" value="ECO:0007669"/>
    <property type="project" value="UniProtKB-KW"/>
</dbReference>
<dbReference type="PRINTS" id="PR00420">
    <property type="entry name" value="RNGMNOXGNASE"/>
</dbReference>
<evidence type="ECO:0000256" key="2">
    <source>
        <dbReference type="ARBA" id="ARBA00022827"/>
    </source>
</evidence>
<keyword evidence="3" id="KW-0560">Oxidoreductase</keyword>
<dbReference type="InterPro" id="IPR006076">
    <property type="entry name" value="FAD-dep_OxRdtase"/>
</dbReference>
<sequence length="408" mass="44982">MRVLVIGGGIAGLALAHGLRRAGLDVAVYERDRSRDDRLEGYRIHIDPDGARALHSCLPSDVWESFVESTVDLGEFRFVTERLQTLMVMESHVPERTDPTARAHAIDRVTLRSLLLTGLDEVLHFDRRFERYERNPDGTVTAFFADGSTATGDVLIGADGVNSPVRKQFLPHAERVDTDAYGVGLKLPLTDAVRAWLEPPLSTGRNMVMTPDPFFLSVSVFDRTRNTGGDDSYVGSAFVIRRGSCPAGIEDFDGARIKDFVARSISGWHPQLRRLIAESDPESALLVPYRTSVPVEAWESTTVTVMGDAVHSMSPVGGLGGNTALRDAELLCRQLVQVRDGRLGLVEAIRAYEEGMRGYGFAAVQKALRYQKQGLQSGKLSASMSRVVFRMMNGMMQRRNRQSARTAA</sequence>
<dbReference type="SUPFAM" id="SSF51905">
    <property type="entry name" value="FAD/NAD(P)-binding domain"/>
    <property type="match status" value="1"/>
</dbReference>
<organism evidence="7 8">
    <name type="scientific">Couchioplanes caeruleus</name>
    <dbReference type="NCBI Taxonomy" id="56438"/>
    <lineage>
        <taxon>Bacteria</taxon>
        <taxon>Bacillati</taxon>
        <taxon>Actinomycetota</taxon>
        <taxon>Actinomycetes</taxon>
        <taxon>Micromonosporales</taxon>
        <taxon>Micromonosporaceae</taxon>
        <taxon>Couchioplanes</taxon>
    </lineage>
</organism>
<evidence type="ECO:0000313" key="7">
    <source>
        <dbReference type="EMBL" id="ROP30271.1"/>
    </source>
</evidence>
<dbReference type="Pfam" id="PF01266">
    <property type="entry name" value="DAO"/>
    <property type="match status" value="1"/>
</dbReference>
<dbReference type="EMBL" id="RJKL01000001">
    <property type="protein sequence ID" value="ROP30271.1"/>
    <property type="molecule type" value="Genomic_DNA"/>
</dbReference>
<evidence type="ECO:0000259" key="6">
    <source>
        <dbReference type="Pfam" id="PF01494"/>
    </source>
</evidence>
<feature type="domain" description="FAD-binding" evidence="6">
    <location>
        <begin position="295"/>
        <end position="354"/>
    </location>
</feature>
<dbReference type="AlphaFoldDB" id="A0A3N1GJG3"/>
<evidence type="ECO:0000256" key="4">
    <source>
        <dbReference type="ARBA" id="ARBA00023033"/>
    </source>
</evidence>
<feature type="domain" description="FAD dependent oxidoreductase" evidence="5">
    <location>
        <begin position="2"/>
        <end position="32"/>
    </location>
</feature>
<dbReference type="PANTHER" id="PTHR47178">
    <property type="entry name" value="MONOOXYGENASE, FAD-BINDING"/>
    <property type="match status" value="1"/>
</dbReference>
<dbReference type="InterPro" id="IPR036188">
    <property type="entry name" value="FAD/NAD-bd_sf"/>
</dbReference>
<proteinExistence type="predicted"/>
<gene>
    <name evidence="7" type="ORF">EDD30_3107</name>
</gene>
<keyword evidence="4" id="KW-0503">Monooxygenase</keyword>
<dbReference type="InterPro" id="IPR002938">
    <property type="entry name" value="FAD-bd"/>
</dbReference>